<comment type="similarity">
    <text evidence="2">Belongs to the Nudix hydrolase family.</text>
</comment>
<organism evidence="9 10">
    <name type="scientific">Kineococcus rhizosphaerae</name>
    <dbReference type="NCBI Taxonomy" id="559628"/>
    <lineage>
        <taxon>Bacteria</taxon>
        <taxon>Bacillati</taxon>
        <taxon>Actinomycetota</taxon>
        <taxon>Actinomycetes</taxon>
        <taxon>Kineosporiales</taxon>
        <taxon>Kineosporiaceae</taxon>
        <taxon>Kineococcus</taxon>
    </lineage>
</organism>
<dbReference type="InterPro" id="IPR024195">
    <property type="entry name" value="NUDIX_hydrolase_YfcD_pred"/>
</dbReference>
<feature type="domain" description="Nudix hydrolase" evidence="8">
    <location>
        <begin position="50"/>
        <end position="182"/>
    </location>
</feature>
<dbReference type="InterPro" id="IPR020084">
    <property type="entry name" value="NUDIX_hydrolase_CS"/>
</dbReference>
<evidence type="ECO:0000256" key="6">
    <source>
        <dbReference type="PIRSR" id="PIRSR017340-1"/>
    </source>
</evidence>
<dbReference type="SUPFAM" id="SSF55811">
    <property type="entry name" value="Nudix"/>
    <property type="match status" value="1"/>
</dbReference>
<name>A0A2T0RAB5_9ACTN</name>
<protein>
    <submittedName>
        <fullName evidence="9">NUDIX domain-containing protein</fullName>
    </submittedName>
</protein>
<dbReference type="PIRSF" id="PIRSF017340">
    <property type="entry name" value="Nudix_hydro"/>
    <property type="match status" value="1"/>
</dbReference>
<keyword evidence="3 6" id="KW-0479">Metal-binding</keyword>
<evidence type="ECO:0000256" key="7">
    <source>
        <dbReference type="SAM" id="MobiDB-lite"/>
    </source>
</evidence>
<evidence type="ECO:0000256" key="4">
    <source>
        <dbReference type="ARBA" id="ARBA00022801"/>
    </source>
</evidence>
<feature type="binding site" evidence="6">
    <location>
        <position position="111"/>
    </location>
    <ligand>
        <name>Mg(2+)</name>
        <dbReference type="ChEBI" id="CHEBI:18420"/>
    </ligand>
</feature>
<dbReference type="GO" id="GO:0016817">
    <property type="term" value="F:hydrolase activity, acting on acid anhydrides"/>
    <property type="evidence" value="ECO:0007669"/>
    <property type="project" value="InterPro"/>
</dbReference>
<evidence type="ECO:0000256" key="5">
    <source>
        <dbReference type="ARBA" id="ARBA00022842"/>
    </source>
</evidence>
<keyword evidence="10" id="KW-1185">Reference proteome</keyword>
<dbReference type="GO" id="GO:0046872">
    <property type="term" value="F:metal ion binding"/>
    <property type="evidence" value="ECO:0007669"/>
    <property type="project" value="UniProtKB-KW"/>
</dbReference>
<dbReference type="PROSITE" id="PS00893">
    <property type="entry name" value="NUDIX_BOX"/>
    <property type="match status" value="1"/>
</dbReference>
<evidence type="ECO:0000256" key="2">
    <source>
        <dbReference type="ARBA" id="ARBA00005582"/>
    </source>
</evidence>
<dbReference type="InterPro" id="IPR000086">
    <property type="entry name" value="NUDIX_hydrolase_dom"/>
</dbReference>
<comment type="cofactor">
    <cofactor evidence="1">
        <name>Mg(2+)</name>
        <dbReference type="ChEBI" id="CHEBI:18420"/>
    </cofactor>
</comment>
<evidence type="ECO:0000259" key="8">
    <source>
        <dbReference type="PROSITE" id="PS51462"/>
    </source>
</evidence>
<dbReference type="Pfam" id="PF00293">
    <property type="entry name" value="NUDIX"/>
    <property type="match status" value="1"/>
</dbReference>
<feature type="region of interest" description="Disordered" evidence="7">
    <location>
        <begin position="1"/>
        <end position="20"/>
    </location>
</feature>
<feature type="compositionally biased region" description="Low complexity" evidence="7">
    <location>
        <begin position="1"/>
        <end position="18"/>
    </location>
</feature>
<sequence length="197" mass="21871">MTTVSAPARGPARGPARAPGRELVALYDPDDPAGRVTGTATRAEVRARNLPHAATGVLLRDGRPGRTGDVFVHRRTGTKDLNPGAHDCLAGGVVDAGEDPLAAAHRELREELGLDADLRHVLTRWYRDETTHHLAHLYEARWDGTPLVLQATEVAHGWWEPATTLRDRLRDRAWPFVPDTRELLENWAEWWKDPASP</sequence>
<feature type="binding site" evidence="6">
    <location>
        <position position="107"/>
    </location>
    <ligand>
        <name>Mg(2+)</name>
        <dbReference type="ChEBI" id="CHEBI:18420"/>
    </ligand>
</feature>
<evidence type="ECO:0000256" key="3">
    <source>
        <dbReference type="ARBA" id="ARBA00022723"/>
    </source>
</evidence>
<evidence type="ECO:0000256" key="1">
    <source>
        <dbReference type="ARBA" id="ARBA00001946"/>
    </source>
</evidence>
<keyword evidence="5 6" id="KW-0460">Magnesium</keyword>
<reference evidence="9 10" key="1">
    <citation type="submission" date="2018-03" db="EMBL/GenBank/DDBJ databases">
        <title>Genomic Encyclopedia of Archaeal and Bacterial Type Strains, Phase II (KMG-II): from individual species to whole genera.</title>
        <authorList>
            <person name="Goeker M."/>
        </authorList>
    </citation>
    <scope>NUCLEOTIDE SEQUENCE [LARGE SCALE GENOMIC DNA]</scope>
    <source>
        <strain evidence="9 10">DSM 19711</strain>
    </source>
</reference>
<dbReference type="AlphaFoldDB" id="A0A2T0RAB5"/>
<gene>
    <name evidence="9" type="ORF">CLV37_101343</name>
</gene>
<accession>A0A2T0RAB5</accession>
<dbReference type="PROSITE" id="PS51462">
    <property type="entry name" value="NUDIX"/>
    <property type="match status" value="1"/>
</dbReference>
<dbReference type="EMBL" id="PVZF01000001">
    <property type="protein sequence ID" value="PRY18099.1"/>
    <property type="molecule type" value="Genomic_DNA"/>
</dbReference>
<dbReference type="InterPro" id="IPR015797">
    <property type="entry name" value="NUDIX_hydrolase-like_dom_sf"/>
</dbReference>
<evidence type="ECO:0000313" key="9">
    <source>
        <dbReference type="EMBL" id="PRY18099.1"/>
    </source>
</evidence>
<evidence type="ECO:0000313" key="10">
    <source>
        <dbReference type="Proteomes" id="UP000238083"/>
    </source>
</evidence>
<dbReference type="Proteomes" id="UP000238083">
    <property type="component" value="Unassembled WGS sequence"/>
</dbReference>
<comment type="caution">
    <text evidence="9">The sequence shown here is derived from an EMBL/GenBank/DDBJ whole genome shotgun (WGS) entry which is preliminary data.</text>
</comment>
<proteinExistence type="inferred from homology"/>
<dbReference type="Gene3D" id="3.90.79.10">
    <property type="entry name" value="Nucleoside Triphosphate Pyrophosphohydrolase"/>
    <property type="match status" value="1"/>
</dbReference>
<keyword evidence="4" id="KW-0378">Hydrolase</keyword>